<accession>A0A1N6GNV8</accession>
<evidence type="ECO:0000256" key="4">
    <source>
        <dbReference type="ARBA" id="ARBA00022691"/>
    </source>
</evidence>
<dbReference type="InterPro" id="IPR029063">
    <property type="entry name" value="SAM-dependent_MTases_sf"/>
</dbReference>
<dbReference type="AlphaFoldDB" id="A0A1N6GNV8"/>
<evidence type="ECO:0000256" key="3">
    <source>
        <dbReference type="ARBA" id="ARBA00022679"/>
    </source>
</evidence>
<keyword evidence="5" id="KW-0443">Lipid metabolism</keyword>
<dbReference type="InterPro" id="IPR003333">
    <property type="entry name" value="CMAS"/>
</dbReference>
<dbReference type="SUPFAM" id="SSF53335">
    <property type="entry name" value="S-adenosyl-L-methionine-dependent methyltransferases"/>
    <property type="match status" value="1"/>
</dbReference>
<dbReference type="STRING" id="1217970.SAMN05444002_2651"/>
<dbReference type="CDD" id="cd02440">
    <property type="entry name" value="AdoMet_MTases"/>
    <property type="match status" value="1"/>
</dbReference>
<dbReference type="EMBL" id="FSRL01000001">
    <property type="protein sequence ID" value="SIO09203.1"/>
    <property type="molecule type" value="Genomic_DNA"/>
</dbReference>
<protein>
    <submittedName>
        <fullName evidence="7">Cyclopropane-fatty-acyl-phospholipid synthase</fullName>
    </submittedName>
</protein>
<dbReference type="Proteomes" id="UP000184932">
    <property type="component" value="Unassembled WGS sequence"/>
</dbReference>
<evidence type="ECO:0000256" key="5">
    <source>
        <dbReference type="ARBA" id="ARBA00023098"/>
    </source>
</evidence>
<keyword evidence="8" id="KW-1185">Reference proteome</keyword>
<dbReference type="PIRSF" id="PIRSF003085">
    <property type="entry name" value="CMAS"/>
    <property type="match status" value="1"/>
</dbReference>
<evidence type="ECO:0000256" key="1">
    <source>
        <dbReference type="ARBA" id="ARBA00010815"/>
    </source>
</evidence>
<keyword evidence="2" id="KW-0489">Methyltransferase</keyword>
<dbReference type="PANTHER" id="PTHR43667:SF1">
    <property type="entry name" value="CYCLOPROPANE-FATTY-ACYL-PHOSPHOLIPID SYNTHASE"/>
    <property type="match status" value="1"/>
</dbReference>
<evidence type="ECO:0000313" key="7">
    <source>
        <dbReference type="EMBL" id="SIO09203.1"/>
    </source>
</evidence>
<feature type="active site" evidence="6">
    <location>
        <position position="362"/>
    </location>
</feature>
<keyword evidence="3" id="KW-0808">Transferase</keyword>
<comment type="similarity">
    <text evidence="1">Belongs to the CFA/CMAS family.</text>
</comment>
<dbReference type="GO" id="GO:0008168">
    <property type="term" value="F:methyltransferase activity"/>
    <property type="evidence" value="ECO:0007669"/>
    <property type="project" value="UniProtKB-KW"/>
</dbReference>
<keyword evidence="4" id="KW-0949">S-adenosyl-L-methionine</keyword>
<organism evidence="7 8">
    <name type="scientific">Vannielia litorea</name>
    <dbReference type="NCBI Taxonomy" id="1217970"/>
    <lineage>
        <taxon>Bacteria</taxon>
        <taxon>Pseudomonadati</taxon>
        <taxon>Pseudomonadota</taxon>
        <taxon>Alphaproteobacteria</taxon>
        <taxon>Rhodobacterales</taxon>
        <taxon>Paracoccaceae</taxon>
        <taxon>Vannielia</taxon>
    </lineage>
</organism>
<dbReference type="Gene3D" id="3.40.50.150">
    <property type="entry name" value="Vaccinia Virus protein VP39"/>
    <property type="match status" value="1"/>
</dbReference>
<dbReference type="GO" id="GO:0032259">
    <property type="term" value="P:methylation"/>
    <property type="evidence" value="ECO:0007669"/>
    <property type="project" value="UniProtKB-KW"/>
</dbReference>
<dbReference type="PANTHER" id="PTHR43667">
    <property type="entry name" value="CYCLOPROPANE-FATTY-ACYL-PHOSPHOLIPID SYNTHASE"/>
    <property type="match status" value="1"/>
</dbReference>
<sequence>MIDRLLRGLIVEGRLVLHWPDGTVSRYGPGGGIEAEARLTDESLLRLIALRPQLGIGEGYMDGRLLLDNDDCYGFLALLVRNRTRGRMPPWFSVVERMRTATRALASRNGLSRARRNVQHHYDLSDELYARMLDADMQYSCAYFARPGMSLEEAQAAKKAHIAGKLRLEPGMRVLDIGCGWGGMALTLARDHGARVLGVTLSQNQAARARARAEAEGLAGQVEFRLMDYRTLEERFDRIVSVGMLEHVGLAQFPTYFSRVHDLLAEDGVALIHSIGNLGRPHATSPWLTKYIFPGGYIPAQSELAPAIETARLAVTDLEVWRGHYGRTLRAWRDRFEASLDWVRAQYDEPFVRMWRFYLCACEAAFVEGPQAVFHYQLARDQHSVPMTRDYLYREEAEEMLQAAQ</sequence>
<gene>
    <name evidence="7" type="ORF">SAMN05444002_2651</name>
</gene>
<reference evidence="8" key="1">
    <citation type="submission" date="2016-11" db="EMBL/GenBank/DDBJ databases">
        <authorList>
            <person name="Varghese N."/>
            <person name="Submissions S."/>
        </authorList>
    </citation>
    <scope>NUCLEOTIDE SEQUENCE [LARGE SCALE GENOMIC DNA]</scope>
    <source>
        <strain evidence="8">DSM 29440</strain>
    </source>
</reference>
<evidence type="ECO:0000313" key="8">
    <source>
        <dbReference type="Proteomes" id="UP000184932"/>
    </source>
</evidence>
<evidence type="ECO:0000256" key="2">
    <source>
        <dbReference type="ARBA" id="ARBA00022603"/>
    </source>
</evidence>
<dbReference type="Pfam" id="PF02353">
    <property type="entry name" value="CMAS"/>
    <property type="match status" value="1"/>
</dbReference>
<dbReference type="InterPro" id="IPR050723">
    <property type="entry name" value="CFA/CMAS"/>
</dbReference>
<proteinExistence type="inferred from homology"/>
<name>A0A1N6GNV8_9RHOB</name>
<evidence type="ECO:0000256" key="6">
    <source>
        <dbReference type="PIRSR" id="PIRSR003085-1"/>
    </source>
</evidence>
<dbReference type="GO" id="GO:0008610">
    <property type="term" value="P:lipid biosynthetic process"/>
    <property type="evidence" value="ECO:0007669"/>
    <property type="project" value="InterPro"/>
</dbReference>